<dbReference type="Gene3D" id="3.90.1720.10">
    <property type="entry name" value="endopeptidase domain like (from Nostoc punctiforme)"/>
    <property type="match status" value="1"/>
</dbReference>
<dbReference type="AlphaFoldDB" id="A0AB34PHC3"/>
<dbReference type="PROSITE" id="PS51257">
    <property type="entry name" value="PROKAR_LIPOPROTEIN"/>
    <property type="match status" value="1"/>
</dbReference>
<feature type="signal peptide" evidence="1">
    <location>
        <begin position="1"/>
        <end position="29"/>
    </location>
</feature>
<gene>
    <name evidence="2" type="ORF">HQ38_00445</name>
</gene>
<organism evidence="2 3">
    <name type="scientific">Porphyromonas crevioricanis</name>
    <dbReference type="NCBI Taxonomy" id="393921"/>
    <lineage>
        <taxon>Bacteria</taxon>
        <taxon>Pseudomonadati</taxon>
        <taxon>Bacteroidota</taxon>
        <taxon>Bacteroidia</taxon>
        <taxon>Bacteroidales</taxon>
        <taxon>Porphyromonadaceae</taxon>
        <taxon>Porphyromonas</taxon>
    </lineage>
</organism>
<accession>A0AB34PHC3</accession>
<protein>
    <recommendedName>
        <fullName evidence="4">DUF4848 domain-containing protein</fullName>
    </recommendedName>
</protein>
<proteinExistence type="predicted"/>
<dbReference type="Proteomes" id="UP000030136">
    <property type="component" value="Unassembled WGS sequence"/>
</dbReference>
<feature type="chain" id="PRO_5044204617" description="DUF4848 domain-containing protein" evidence="1">
    <location>
        <begin position="30"/>
        <end position="431"/>
    </location>
</feature>
<dbReference type="SUPFAM" id="SSF54001">
    <property type="entry name" value="Cysteine proteinases"/>
    <property type="match status" value="1"/>
</dbReference>
<name>A0AB34PHC3_9PORP</name>
<keyword evidence="1" id="KW-0732">Signal</keyword>
<evidence type="ECO:0008006" key="4">
    <source>
        <dbReference type="Google" id="ProtNLM"/>
    </source>
</evidence>
<comment type="caution">
    <text evidence="2">The sequence shown here is derived from an EMBL/GenBank/DDBJ whole genome shotgun (WGS) entry which is preliminary data.</text>
</comment>
<evidence type="ECO:0000313" key="3">
    <source>
        <dbReference type="Proteomes" id="UP000030136"/>
    </source>
</evidence>
<sequence>MTKKTFSLKKFAAVALSSMLLMGITSCSKEEPLSPPSADKVESSYEVLSNNETLRNATETNTAINEVALDYCNNAKTILYATAAFDPPLSSATYENLMDNSSNLKDNPMSLRLKYLDIIDESTGRPVDFYNLPQEQKEVFVDLLLTEEAKSISSKIEAVPTLKDILKKENNATLRVIERRGLTKLQIGVNRSTLRSVEDIVEVQESADFFRELSEEIEQELSPNTPQMFGSVSFNYPTIPVQRVKEAWRRSARRGDFALAIPDHGHPWTFINVGKNVKFKIGHAGIINTNVTYSTNPYAANATIESYKEGGVQDLRVADWDTPHYVMGIQKVKWVWKWRGFRSGLYRVTTPVSNPGALADWAAKYRGHGYVKGYEFATAKWAAPKRFTCTTLVWWCAKKAYGINVSSWYSPLVTPSGLYTDDCTYVRHNVL</sequence>
<reference evidence="2 3" key="1">
    <citation type="submission" date="2014-08" db="EMBL/GenBank/DDBJ databases">
        <title>Porphyromonas crevioricanis strain:COT-253_OH1447 Genome sequencing.</title>
        <authorList>
            <person name="Wallis C."/>
            <person name="Deusch O."/>
            <person name="O'Flynn C."/>
            <person name="Davis I."/>
            <person name="Jospin G."/>
            <person name="Darling A.E."/>
            <person name="Coil D.A."/>
            <person name="Alexiev A."/>
            <person name="Horsfall A."/>
            <person name="Kirkwood N."/>
            <person name="Harris S."/>
            <person name="Eisen J.A."/>
        </authorList>
    </citation>
    <scope>NUCLEOTIDE SEQUENCE [LARGE SCALE GENOMIC DNA]</scope>
    <source>
        <strain evidence="3">COT-253 OH1447</strain>
    </source>
</reference>
<evidence type="ECO:0000313" key="2">
    <source>
        <dbReference type="EMBL" id="KGN96788.1"/>
    </source>
</evidence>
<dbReference type="InterPro" id="IPR038765">
    <property type="entry name" value="Papain-like_cys_pep_sf"/>
</dbReference>
<evidence type="ECO:0000256" key="1">
    <source>
        <dbReference type="SAM" id="SignalP"/>
    </source>
</evidence>
<dbReference type="EMBL" id="JQJC01000002">
    <property type="protein sequence ID" value="KGN96788.1"/>
    <property type="molecule type" value="Genomic_DNA"/>
</dbReference>
<dbReference type="RefSeq" id="WP_036849351.1">
    <property type="nucleotide sequence ID" value="NZ_JQJC01000002.1"/>
</dbReference>